<organism evidence="2">
    <name type="scientific">marine sediment metagenome</name>
    <dbReference type="NCBI Taxonomy" id="412755"/>
    <lineage>
        <taxon>unclassified sequences</taxon>
        <taxon>metagenomes</taxon>
        <taxon>ecological metagenomes</taxon>
    </lineage>
</organism>
<accession>X1VQX2</accession>
<dbReference type="AlphaFoldDB" id="X1VQX2"/>
<dbReference type="Pfam" id="PF07758">
    <property type="entry name" value="DUF1614"/>
    <property type="match status" value="1"/>
</dbReference>
<sequence length="91" mass="9270">MPPGTGHPPAFVPPFTVALATTFVHMLLGTSCPTQIAYIGGTLGTLIGADLLNMRKISELGAPMVSIGGAGTFDGIYTTGLISVLLVLILT</sequence>
<evidence type="ECO:0008006" key="3">
    <source>
        <dbReference type="Google" id="ProtNLM"/>
    </source>
</evidence>
<protein>
    <recommendedName>
        <fullName evidence="3">DUF1614 domain-containing protein</fullName>
    </recommendedName>
</protein>
<dbReference type="InterPro" id="IPR011672">
    <property type="entry name" value="DUF1614"/>
</dbReference>
<comment type="caution">
    <text evidence="2">The sequence shown here is derived from an EMBL/GenBank/DDBJ whole genome shotgun (WGS) entry which is preliminary data.</text>
</comment>
<evidence type="ECO:0000256" key="1">
    <source>
        <dbReference type="SAM" id="Phobius"/>
    </source>
</evidence>
<keyword evidence="1" id="KW-0812">Transmembrane</keyword>
<keyword evidence="1" id="KW-0472">Membrane</keyword>
<reference evidence="2" key="1">
    <citation type="journal article" date="2014" name="Front. Microbiol.">
        <title>High frequency of phylogenetically diverse reductive dehalogenase-homologous genes in deep subseafloor sedimentary metagenomes.</title>
        <authorList>
            <person name="Kawai M."/>
            <person name="Futagami T."/>
            <person name="Toyoda A."/>
            <person name="Takaki Y."/>
            <person name="Nishi S."/>
            <person name="Hori S."/>
            <person name="Arai W."/>
            <person name="Tsubouchi T."/>
            <person name="Morono Y."/>
            <person name="Uchiyama I."/>
            <person name="Ito T."/>
            <person name="Fujiyama A."/>
            <person name="Inagaki F."/>
            <person name="Takami H."/>
        </authorList>
    </citation>
    <scope>NUCLEOTIDE SEQUENCE</scope>
    <source>
        <strain evidence="2">Expedition CK06-06</strain>
    </source>
</reference>
<evidence type="ECO:0000313" key="2">
    <source>
        <dbReference type="EMBL" id="GAJ19221.1"/>
    </source>
</evidence>
<keyword evidence="1" id="KW-1133">Transmembrane helix</keyword>
<name>X1VQX2_9ZZZZ</name>
<feature type="transmembrane region" description="Helical" evidence="1">
    <location>
        <begin position="64"/>
        <end position="90"/>
    </location>
</feature>
<proteinExistence type="predicted"/>
<gene>
    <name evidence="2" type="ORF">S12H4_59892</name>
</gene>
<dbReference type="EMBL" id="BARW01039276">
    <property type="protein sequence ID" value="GAJ19221.1"/>
    <property type="molecule type" value="Genomic_DNA"/>
</dbReference>
<feature type="transmembrane region" description="Helical" evidence="1">
    <location>
        <begin position="35"/>
        <end position="52"/>
    </location>
</feature>